<feature type="transmembrane region" description="Helical" evidence="2">
    <location>
        <begin position="90"/>
        <end position="121"/>
    </location>
</feature>
<evidence type="ECO:0000256" key="1">
    <source>
        <dbReference type="SAM" id="Coils"/>
    </source>
</evidence>
<dbReference type="EMBL" id="DSKP01000079">
    <property type="protein sequence ID" value="HEB48608.1"/>
    <property type="molecule type" value="Genomic_DNA"/>
</dbReference>
<keyword evidence="2" id="KW-1133">Transmembrane helix</keyword>
<keyword evidence="2" id="KW-0812">Transmembrane</keyword>
<name>A0A7C1P6I7_THEPE</name>
<evidence type="ECO:0000313" key="3">
    <source>
        <dbReference type="EMBL" id="HEB48608.1"/>
    </source>
</evidence>
<evidence type="ECO:0000256" key="2">
    <source>
        <dbReference type="SAM" id="Phobius"/>
    </source>
</evidence>
<comment type="caution">
    <text evidence="3">The sequence shown here is derived from an EMBL/GenBank/DDBJ whole genome shotgun (WGS) entry which is preliminary data.</text>
</comment>
<feature type="coiled-coil region" evidence="1">
    <location>
        <begin position="129"/>
        <end position="184"/>
    </location>
</feature>
<keyword evidence="2" id="KW-0472">Membrane</keyword>
<keyword evidence="1" id="KW-0175">Coiled coil</keyword>
<accession>A0A7C1P6I7</accession>
<protein>
    <submittedName>
        <fullName evidence="3">Uncharacterized protein</fullName>
    </submittedName>
</protein>
<dbReference type="AlphaFoldDB" id="A0A7C1P6I7"/>
<gene>
    <name evidence="3" type="ORF">ENP77_02285</name>
</gene>
<sequence length="187" mass="21824">MVISYILLSSPDVDWLWGVISLILSWVVVAVLGHYITEEYFYVFTKFISGNILAQVLLLFFTWLVLYAIMRRFTEGAFDSRDLDEIAALLASFYGAFLGTFFFFMILAGFAIILANLFVCIKVLLLATRVRLVKEAERCREDLERLESLRMLGKISRTTYWELKKQYTEKLLDLEKKIKDLERAKVF</sequence>
<feature type="transmembrane region" description="Helical" evidence="2">
    <location>
        <begin position="15"/>
        <end position="36"/>
    </location>
</feature>
<reference evidence="3" key="1">
    <citation type="journal article" date="2020" name="mSystems">
        <title>Genome- and Community-Level Interaction Insights into Carbon Utilization and Element Cycling Functions of Hydrothermarchaeota in Hydrothermal Sediment.</title>
        <authorList>
            <person name="Zhou Z."/>
            <person name="Liu Y."/>
            <person name="Xu W."/>
            <person name="Pan J."/>
            <person name="Luo Z.H."/>
            <person name="Li M."/>
        </authorList>
    </citation>
    <scope>NUCLEOTIDE SEQUENCE [LARGE SCALE GENOMIC DNA]</scope>
    <source>
        <strain evidence="3">SpSt-25</strain>
    </source>
</reference>
<organism evidence="3">
    <name type="scientific">Thermofilum pendens</name>
    <dbReference type="NCBI Taxonomy" id="2269"/>
    <lineage>
        <taxon>Archaea</taxon>
        <taxon>Thermoproteota</taxon>
        <taxon>Thermoprotei</taxon>
        <taxon>Thermofilales</taxon>
        <taxon>Thermofilaceae</taxon>
        <taxon>Thermofilum</taxon>
    </lineage>
</organism>
<feature type="transmembrane region" description="Helical" evidence="2">
    <location>
        <begin position="48"/>
        <end position="70"/>
    </location>
</feature>
<proteinExistence type="predicted"/>